<feature type="binding site" evidence="9">
    <location>
        <position position="95"/>
    </location>
    <ligand>
        <name>Zn(2+)</name>
        <dbReference type="ChEBI" id="CHEBI:29105"/>
        <note>catalytic</note>
    </ligand>
</feature>
<dbReference type="GO" id="GO:0004222">
    <property type="term" value="F:metalloendopeptidase activity"/>
    <property type="evidence" value="ECO:0007669"/>
    <property type="project" value="UniProtKB-UniRule"/>
</dbReference>
<feature type="active site" evidence="8">
    <location>
        <position position="96"/>
    </location>
</feature>
<dbReference type="Gene3D" id="2.10.55.10">
    <property type="entry name" value="Leishmanolysin domain 3"/>
    <property type="match status" value="1"/>
</dbReference>
<evidence type="ECO:0000256" key="8">
    <source>
        <dbReference type="PIRSR" id="PIRSR601577-1"/>
    </source>
</evidence>
<keyword evidence="13" id="KW-1185">Reference proteome</keyword>
<evidence type="ECO:0000313" key="13">
    <source>
        <dbReference type="Proteomes" id="UP000054324"/>
    </source>
</evidence>
<evidence type="ECO:0000256" key="5">
    <source>
        <dbReference type="ARBA" id="ARBA00022833"/>
    </source>
</evidence>
<dbReference type="GO" id="GO:0005737">
    <property type="term" value="C:cytoplasm"/>
    <property type="evidence" value="ECO:0007669"/>
    <property type="project" value="TreeGrafter"/>
</dbReference>
<name>A0A075AH73_OPIVI</name>
<evidence type="ECO:0000256" key="11">
    <source>
        <dbReference type="SAM" id="MobiDB-lite"/>
    </source>
</evidence>
<evidence type="ECO:0000256" key="6">
    <source>
        <dbReference type="ARBA" id="ARBA00023049"/>
    </source>
</evidence>
<keyword evidence="5 9" id="KW-0862">Zinc</keyword>
<evidence type="ECO:0000313" key="12">
    <source>
        <dbReference type="EMBL" id="KER29424.1"/>
    </source>
</evidence>
<evidence type="ECO:0000256" key="9">
    <source>
        <dbReference type="PIRSR" id="PIRSR601577-2"/>
    </source>
</evidence>
<keyword evidence="6 9" id="KW-0482">Metalloprotease</keyword>
<feature type="binding site" evidence="9">
    <location>
        <position position="247"/>
    </location>
    <ligand>
        <name>Zn(2+)</name>
        <dbReference type="ChEBI" id="CHEBI:29105"/>
        <note>catalytic</note>
    </ligand>
</feature>
<dbReference type="GO" id="GO:0046872">
    <property type="term" value="F:metal ion binding"/>
    <property type="evidence" value="ECO:0007669"/>
    <property type="project" value="UniProtKB-KW"/>
</dbReference>
<evidence type="ECO:0000256" key="7">
    <source>
        <dbReference type="ARBA" id="ARBA00039717"/>
    </source>
</evidence>
<dbReference type="PANTHER" id="PTHR10942">
    <property type="entry name" value="LEISHMANOLYSIN-LIKE PEPTIDASE"/>
    <property type="match status" value="1"/>
</dbReference>
<keyword evidence="2 10" id="KW-0645">Protease</keyword>
<dbReference type="EMBL" id="KL596679">
    <property type="protein sequence ID" value="KER29424.1"/>
    <property type="molecule type" value="Genomic_DNA"/>
</dbReference>
<dbReference type="SUPFAM" id="SSF55486">
    <property type="entry name" value="Metalloproteases ('zincins'), catalytic domain"/>
    <property type="match status" value="1"/>
</dbReference>
<dbReference type="GO" id="GO:0007155">
    <property type="term" value="P:cell adhesion"/>
    <property type="evidence" value="ECO:0007669"/>
    <property type="project" value="InterPro"/>
</dbReference>
<proteinExistence type="inferred from homology"/>
<comment type="similarity">
    <text evidence="1 10">Belongs to the peptidase M8 family.</text>
</comment>
<dbReference type="EC" id="3.4.24.-" evidence="10"/>
<dbReference type="CTD" id="20327542"/>
<evidence type="ECO:0000256" key="3">
    <source>
        <dbReference type="ARBA" id="ARBA00022723"/>
    </source>
</evidence>
<dbReference type="GO" id="GO:0006508">
    <property type="term" value="P:proteolysis"/>
    <property type="evidence" value="ECO:0007669"/>
    <property type="project" value="UniProtKB-KW"/>
</dbReference>
<keyword evidence="3 9" id="KW-0479">Metal-binding</keyword>
<accession>A0A075AH73</accession>
<dbReference type="Proteomes" id="UP000054324">
    <property type="component" value="Unassembled WGS sequence"/>
</dbReference>
<dbReference type="Gene3D" id="3.90.132.10">
    <property type="entry name" value="Leishmanolysin , domain 2"/>
    <property type="match status" value="1"/>
</dbReference>
<feature type="non-terminal residue" evidence="12">
    <location>
        <position position="704"/>
    </location>
</feature>
<dbReference type="PANTHER" id="PTHR10942:SF0">
    <property type="entry name" value="LEISHMANOLYSIN-LIKE PEPTIDASE"/>
    <property type="match status" value="1"/>
</dbReference>
<feature type="binding site" evidence="9">
    <location>
        <position position="99"/>
    </location>
    <ligand>
        <name>Zn(2+)</name>
        <dbReference type="ChEBI" id="CHEBI:29105"/>
        <note>catalytic</note>
    </ligand>
</feature>
<dbReference type="Gene3D" id="3.10.170.20">
    <property type="match status" value="1"/>
</dbReference>
<dbReference type="Pfam" id="PF01457">
    <property type="entry name" value="Peptidase_M8"/>
    <property type="match status" value="2"/>
</dbReference>
<sequence>MKTLNPSPIYFHQQECRICTDEGSRVTIPKGAGLPNVDTLLYIVKGKDSLCNVTIAAQELCAQEHTEDRPVAAFISICPNLFKYPRRFQTDVMVHEVCHALGVSIYLYPYLRKEDGTPQTPRDPETNLPNLGMFGKDLYYSGNYTSVTKNESRLTASGYVNENIYHFTLPDVVTGRTLCSQIKEHNAAVKRNDPLSLISIHEDQEGHKFNLENAKILAYGDTRRGREFLEAWYSTAGSINRQLNKVHNGTRKDKGHSNTYQTTVARDAKFKGHGEIMAMSVGKPLHISHFLLAFLYNTGWYHVSDVHAAAPTWGKSAGEEFLTKSCYEYVKLKRSKNQPPTPFCGWEEVNAPACLPDRSGYGLCDIVKMRPSTPLTHTVDPPETNVHYRSDHFGGPRVQFNYCPIIEMDIFMTEWHNNIALESFGGQSVCLDHDRQDPWRFHSADGLIDLDNYGASCHQDSAGALKEEMLEKSFITTSLLFYGCTFSTCNVQLTQKSCHNPSISLLQHKCTLGKGLQLVFGNTTYVCPVEGGSIKIDVTTEKGKLQGSVHCPICGTLCNETVCNPSAHGDRMEESVSVTQDVLHDIEEQVPAEHHPEEVNSQIPLTHLLLDVVHVPPILKTEGDTLGEQLNMDNIKENAMDTDEHKGGLAKLLRFIGFSPHQHTRTQLRDSEPSAATHTEGESRAEVVGQQNVLRNTTETEQDQ</sequence>
<organism evidence="12 13">
    <name type="scientific">Opisthorchis viverrini</name>
    <name type="common">Southeast Asian liver fluke</name>
    <dbReference type="NCBI Taxonomy" id="6198"/>
    <lineage>
        <taxon>Eukaryota</taxon>
        <taxon>Metazoa</taxon>
        <taxon>Spiralia</taxon>
        <taxon>Lophotrochozoa</taxon>
        <taxon>Platyhelminthes</taxon>
        <taxon>Trematoda</taxon>
        <taxon>Digenea</taxon>
        <taxon>Opisthorchiida</taxon>
        <taxon>Opisthorchiata</taxon>
        <taxon>Opisthorchiidae</taxon>
        <taxon>Opisthorchis</taxon>
    </lineage>
</organism>
<feature type="compositionally biased region" description="Polar residues" evidence="11">
    <location>
        <begin position="689"/>
        <end position="704"/>
    </location>
</feature>
<evidence type="ECO:0000256" key="2">
    <source>
        <dbReference type="ARBA" id="ARBA00022670"/>
    </source>
</evidence>
<dbReference type="AlphaFoldDB" id="A0A075AH73"/>
<evidence type="ECO:0000256" key="1">
    <source>
        <dbReference type="ARBA" id="ARBA00005860"/>
    </source>
</evidence>
<dbReference type="KEGG" id="ovi:T265_13375"/>
<dbReference type="OrthoDB" id="527990at2759"/>
<keyword evidence="4 10" id="KW-0378">Hydrolase</keyword>
<comment type="cofactor">
    <cofactor evidence="9 10">
        <name>Zn(2+)</name>
        <dbReference type="ChEBI" id="CHEBI:29105"/>
    </cofactor>
    <text evidence="9 10">Binds 1 zinc ion per subunit.</text>
</comment>
<evidence type="ECO:0000256" key="10">
    <source>
        <dbReference type="RuleBase" id="RU366077"/>
    </source>
</evidence>
<dbReference type="GO" id="GO:0016020">
    <property type="term" value="C:membrane"/>
    <property type="evidence" value="ECO:0007669"/>
    <property type="project" value="InterPro"/>
</dbReference>
<evidence type="ECO:0000256" key="4">
    <source>
        <dbReference type="ARBA" id="ARBA00022801"/>
    </source>
</evidence>
<dbReference type="InterPro" id="IPR001577">
    <property type="entry name" value="Peptidase_M8"/>
</dbReference>
<reference evidence="12 13" key="1">
    <citation type="submission" date="2013-11" db="EMBL/GenBank/DDBJ databases">
        <title>Opisthorchis viverrini - life in the bile duct.</title>
        <authorList>
            <person name="Young N.D."/>
            <person name="Nagarajan N."/>
            <person name="Lin S.J."/>
            <person name="Korhonen P.K."/>
            <person name="Jex A.R."/>
            <person name="Hall R.S."/>
            <person name="Safavi-Hemami H."/>
            <person name="Kaewkong W."/>
            <person name="Bertrand D."/>
            <person name="Gao S."/>
            <person name="Seet Q."/>
            <person name="Wongkham S."/>
            <person name="Teh B.T."/>
            <person name="Wongkham C."/>
            <person name="Intapan P.M."/>
            <person name="Maleewong W."/>
            <person name="Yang X."/>
            <person name="Hu M."/>
            <person name="Wang Z."/>
            <person name="Hofmann A."/>
            <person name="Sternberg P.W."/>
            <person name="Tan P."/>
            <person name="Wang J."/>
            <person name="Gasser R.B."/>
        </authorList>
    </citation>
    <scope>NUCLEOTIDE SEQUENCE [LARGE SCALE GENOMIC DNA]</scope>
</reference>
<feature type="region of interest" description="Disordered" evidence="11">
    <location>
        <begin position="662"/>
        <end position="704"/>
    </location>
</feature>
<dbReference type="RefSeq" id="XP_009166873.1">
    <property type="nucleotide sequence ID" value="XM_009168609.1"/>
</dbReference>
<gene>
    <name evidence="12" type="ORF">T265_13375</name>
</gene>
<protein>
    <recommendedName>
        <fullName evidence="7 10">Leishmanolysin-like peptidase</fullName>
        <ecNumber evidence="10">3.4.24.-</ecNumber>
    </recommendedName>
</protein>
<dbReference type="GeneID" id="20327542"/>